<sequence>MFAACRHLTEQLTRSPLSKGRPGSRVTFFPSQKNGGPVACGNLQQADYCVLLEYQPEVRSYKCRPPTLRRGDLRYKADFLVFLNNGREVYHKFQPTAASPEAFSAGQKQAVETMLFDNGLFFHWLIPEDLPHPLVHHNLRFLYHHGFGSSRKAASRVRRQVLAQPERQMSFKALLASGAIPTDISHAIFLDELRIRLEQRITLETMIYGGHYGHC</sequence>
<proteinExistence type="predicted"/>
<dbReference type="Proteomes" id="UP001259420">
    <property type="component" value="Unassembled WGS sequence"/>
</dbReference>
<name>A0ACC6JLV2_9PSED</name>
<protein>
    <submittedName>
        <fullName evidence="1">Uncharacterized protein</fullName>
    </submittedName>
</protein>
<accession>A0ACC6JLV2</accession>
<evidence type="ECO:0000313" key="1">
    <source>
        <dbReference type="EMBL" id="MDR6607444.1"/>
    </source>
</evidence>
<dbReference type="EMBL" id="JAVDSD010000004">
    <property type="protein sequence ID" value="MDR6607444.1"/>
    <property type="molecule type" value="Genomic_DNA"/>
</dbReference>
<organism evidence="1 2">
    <name type="scientific">Pseudomonas synxantha</name>
    <dbReference type="NCBI Taxonomy" id="47883"/>
    <lineage>
        <taxon>Bacteria</taxon>
        <taxon>Pseudomonadati</taxon>
        <taxon>Pseudomonadota</taxon>
        <taxon>Gammaproteobacteria</taxon>
        <taxon>Pseudomonadales</taxon>
        <taxon>Pseudomonadaceae</taxon>
        <taxon>Pseudomonas</taxon>
    </lineage>
</organism>
<reference evidence="1" key="1">
    <citation type="submission" date="2023-07" db="EMBL/GenBank/DDBJ databases">
        <title>Sorghum-associated microbial communities from plants grown in Nebraska, USA.</title>
        <authorList>
            <person name="Schachtman D."/>
        </authorList>
    </citation>
    <scope>NUCLEOTIDE SEQUENCE</scope>
    <source>
        <strain evidence="1">BE46</strain>
    </source>
</reference>
<comment type="caution">
    <text evidence="1">The sequence shown here is derived from an EMBL/GenBank/DDBJ whole genome shotgun (WGS) entry which is preliminary data.</text>
</comment>
<keyword evidence="2" id="KW-1185">Reference proteome</keyword>
<gene>
    <name evidence="1" type="ORF">J2X87_002514</name>
</gene>
<evidence type="ECO:0000313" key="2">
    <source>
        <dbReference type="Proteomes" id="UP001259420"/>
    </source>
</evidence>